<sequence length="57" mass="6444">MARYQVGSFRTAQLSDWLYRYGLTDADFESLEFWQDTMREAHATLAAAGRLDLIGGA</sequence>
<organism evidence="1 2">
    <name type="scientific">Streptomyces rochei</name>
    <name type="common">Streptomyces parvullus</name>
    <dbReference type="NCBI Taxonomy" id="1928"/>
    <lineage>
        <taxon>Bacteria</taxon>
        <taxon>Bacillati</taxon>
        <taxon>Actinomycetota</taxon>
        <taxon>Actinomycetes</taxon>
        <taxon>Kitasatosporales</taxon>
        <taxon>Streptomycetaceae</taxon>
        <taxon>Streptomyces</taxon>
        <taxon>Streptomyces rochei group</taxon>
    </lineage>
</organism>
<evidence type="ECO:0000313" key="2">
    <source>
        <dbReference type="Proteomes" id="UP001605990"/>
    </source>
</evidence>
<accession>A0ABW7E2Z0</accession>
<dbReference type="EMBL" id="JBIENY010000268">
    <property type="protein sequence ID" value="MFG6297495.1"/>
    <property type="molecule type" value="Genomic_DNA"/>
</dbReference>
<protein>
    <submittedName>
        <fullName evidence="1">Uncharacterized protein</fullName>
    </submittedName>
</protein>
<gene>
    <name evidence="1" type="ORF">ACGU38_19280</name>
</gene>
<keyword evidence="2" id="KW-1185">Reference proteome</keyword>
<reference evidence="1 2" key="1">
    <citation type="submission" date="2024-10" db="EMBL/GenBank/DDBJ databases">
        <title>Draft genome assembly of a novel steroid transforming actinomycete isolated from African clawed frog Xenopus laevis.</title>
        <authorList>
            <person name="Bragin E."/>
            <person name="Kollerov V."/>
            <person name="Donova M.V."/>
        </authorList>
    </citation>
    <scope>NUCLEOTIDE SEQUENCE [LARGE SCALE GENOMIC DNA]</scope>
    <source>
        <strain evidence="1 2">MTOC-St3</strain>
    </source>
</reference>
<dbReference type="RefSeq" id="WP_394394395.1">
    <property type="nucleotide sequence ID" value="NZ_JBIENY010000268.1"/>
</dbReference>
<comment type="caution">
    <text evidence="1">The sequence shown here is derived from an EMBL/GenBank/DDBJ whole genome shotgun (WGS) entry which is preliminary data.</text>
</comment>
<evidence type="ECO:0000313" key="1">
    <source>
        <dbReference type="EMBL" id="MFG6297495.1"/>
    </source>
</evidence>
<proteinExistence type="predicted"/>
<name>A0ABW7E2Z0_STRRO</name>
<dbReference type="Proteomes" id="UP001605990">
    <property type="component" value="Unassembled WGS sequence"/>
</dbReference>